<accession>A0A1G7WLH5</accession>
<evidence type="ECO:0000313" key="2">
    <source>
        <dbReference type="Proteomes" id="UP000199643"/>
    </source>
</evidence>
<sequence>MISKYLTSFYDVHVNFLLNILHLPFARLNLIPNFAASKGTK</sequence>
<name>A0A1G7WLH5_9SPHI</name>
<evidence type="ECO:0000313" key="1">
    <source>
        <dbReference type="EMBL" id="SDG72837.1"/>
    </source>
</evidence>
<proteinExistence type="predicted"/>
<keyword evidence="2" id="KW-1185">Reference proteome</keyword>
<dbReference type="EMBL" id="FNCH01000010">
    <property type="protein sequence ID" value="SDG72837.1"/>
    <property type="molecule type" value="Genomic_DNA"/>
</dbReference>
<organism evidence="1 2">
    <name type="scientific">Pedobacter terrae</name>
    <dbReference type="NCBI Taxonomy" id="405671"/>
    <lineage>
        <taxon>Bacteria</taxon>
        <taxon>Pseudomonadati</taxon>
        <taxon>Bacteroidota</taxon>
        <taxon>Sphingobacteriia</taxon>
        <taxon>Sphingobacteriales</taxon>
        <taxon>Sphingobacteriaceae</taxon>
        <taxon>Pedobacter</taxon>
    </lineage>
</organism>
<dbReference type="Proteomes" id="UP000199643">
    <property type="component" value="Unassembled WGS sequence"/>
</dbReference>
<dbReference type="AlphaFoldDB" id="A0A1G7WLH5"/>
<protein>
    <submittedName>
        <fullName evidence="1">Uncharacterized protein</fullName>
    </submittedName>
</protein>
<reference evidence="2" key="1">
    <citation type="submission" date="2016-10" db="EMBL/GenBank/DDBJ databases">
        <authorList>
            <person name="Varghese N."/>
            <person name="Submissions S."/>
        </authorList>
    </citation>
    <scope>NUCLEOTIDE SEQUENCE [LARGE SCALE GENOMIC DNA]</scope>
    <source>
        <strain evidence="2">DSM 17933</strain>
    </source>
</reference>
<gene>
    <name evidence="1" type="ORF">SAMN05421827_11045</name>
</gene>